<protein>
    <submittedName>
        <fullName evidence="2">Putative secreted protein</fullName>
    </submittedName>
</protein>
<sequence length="85" mass="9368">MKAVARTLFWWPGLDGSSCTMQVHSPSGCKPHSSSRMGCFMRSQLHQAGTPTVKDRKPLSSSRTECPMRSQLHQVGKPKEKSGPL</sequence>
<feature type="region of interest" description="Disordered" evidence="1">
    <location>
        <begin position="45"/>
        <end position="85"/>
    </location>
</feature>
<organism evidence="2">
    <name type="scientific">Ixodes ricinus</name>
    <name type="common">Common tick</name>
    <name type="synonym">Acarus ricinus</name>
    <dbReference type="NCBI Taxonomy" id="34613"/>
    <lineage>
        <taxon>Eukaryota</taxon>
        <taxon>Metazoa</taxon>
        <taxon>Ecdysozoa</taxon>
        <taxon>Arthropoda</taxon>
        <taxon>Chelicerata</taxon>
        <taxon>Arachnida</taxon>
        <taxon>Acari</taxon>
        <taxon>Parasitiformes</taxon>
        <taxon>Ixodida</taxon>
        <taxon>Ixodoidea</taxon>
        <taxon>Ixodidae</taxon>
        <taxon>Ixodinae</taxon>
        <taxon>Ixodes</taxon>
    </lineage>
</organism>
<evidence type="ECO:0000256" key="1">
    <source>
        <dbReference type="SAM" id="MobiDB-lite"/>
    </source>
</evidence>
<dbReference type="EMBL" id="GIFC01003189">
    <property type="protein sequence ID" value="MXU85272.1"/>
    <property type="molecule type" value="Transcribed_RNA"/>
</dbReference>
<evidence type="ECO:0000313" key="2">
    <source>
        <dbReference type="EMBL" id="MXU85272.1"/>
    </source>
</evidence>
<name>A0A6B0TYQ6_IXORI</name>
<accession>A0A6B0TYQ6</accession>
<reference evidence="2" key="1">
    <citation type="submission" date="2019-12" db="EMBL/GenBank/DDBJ databases">
        <title>An insight into the sialome of adult female Ixodes ricinus ticks feeding for 6 days.</title>
        <authorList>
            <person name="Perner J."/>
            <person name="Ribeiro J.M.C."/>
        </authorList>
    </citation>
    <scope>NUCLEOTIDE SEQUENCE</scope>
    <source>
        <strain evidence="2">Semi-engorged</strain>
        <tissue evidence="2">Salivary glands</tissue>
    </source>
</reference>
<dbReference type="AlphaFoldDB" id="A0A6B0TYQ6"/>
<proteinExistence type="predicted"/>